<dbReference type="AlphaFoldDB" id="A0A6M3J4V5"/>
<evidence type="ECO:0000313" key="1">
    <source>
        <dbReference type="EMBL" id="QJA63942.1"/>
    </source>
</evidence>
<protein>
    <submittedName>
        <fullName evidence="1">Uncharacterized protein</fullName>
    </submittedName>
</protein>
<dbReference type="EMBL" id="MT141509">
    <property type="protein sequence ID" value="QJA63942.1"/>
    <property type="molecule type" value="Genomic_DNA"/>
</dbReference>
<gene>
    <name evidence="1" type="ORF">MM415B00565_0026</name>
</gene>
<sequence>MVRHTHRFIIPEGYKADTGTCCICGETKKFISAYELELRLMGHRVFFHPEDYPGRQAYSEITNPI</sequence>
<proteinExistence type="predicted"/>
<organism evidence="1">
    <name type="scientific">viral metagenome</name>
    <dbReference type="NCBI Taxonomy" id="1070528"/>
    <lineage>
        <taxon>unclassified sequences</taxon>
        <taxon>metagenomes</taxon>
        <taxon>organismal metagenomes</taxon>
    </lineage>
</organism>
<name>A0A6M3J4V5_9ZZZZ</name>
<accession>A0A6M3J4V5</accession>
<reference evidence="1" key="1">
    <citation type="submission" date="2020-03" db="EMBL/GenBank/DDBJ databases">
        <title>The deep terrestrial virosphere.</title>
        <authorList>
            <person name="Holmfeldt K."/>
            <person name="Nilsson E."/>
            <person name="Simone D."/>
            <person name="Lopez-Fernandez M."/>
            <person name="Wu X."/>
            <person name="de Brujin I."/>
            <person name="Lundin D."/>
            <person name="Andersson A."/>
            <person name="Bertilsson S."/>
            <person name="Dopson M."/>
        </authorList>
    </citation>
    <scope>NUCLEOTIDE SEQUENCE</scope>
    <source>
        <strain evidence="1">MM415B00565</strain>
    </source>
</reference>